<gene>
    <name evidence="4" type="ORF">BECKMB1821G_GA0114241_103318</name>
    <name evidence="5" type="ORF">BECKMB1821I_GA0114274_103817</name>
</gene>
<dbReference type="EMBL" id="CAADFO010000033">
    <property type="protein sequence ID" value="VFK28120.1"/>
    <property type="molecule type" value="Genomic_DNA"/>
</dbReference>
<sequence length="271" mass="30986">MSEKGNRKDTILLVGHGSRGPDGNRETEEFAEQWRARRPDLDIRLCYIELANVLLDEGLDDATFDAERVIVVPLIINAAGHVKTEIPEEIAKARVRNPDVEFIYVPHLGACDPILAILKRRLHQTMRDLDMPDPKTTGIILLSRGSSDPMANGDVAQMARWLFEASEHELVDIAFTGITHPRLERVVQRQARLGMMQMVILPYYLFTGRLIERIKKQVKNLRRQYPGIRFARGEHIGFEDEIFQLLEQRVHDAGKPEAWMPCDGCKKADRE</sequence>
<evidence type="ECO:0000256" key="1">
    <source>
        <dbReference type="ARBA" id="ARBA00022723"/>
    </source>
</evidence>
<dbReference type="CDD" id="cd03414">
    <property type="entry name" value="CbiX_SirB_C"/>
    <property type="match status" value="1"/>
</dbReference>
<dbReference type="PANTHER" id="PTHR33542:SF3">
    <property type="entry name" value="SIROHYDROCHLORIN FERROCHELATASE, CHLOROPLASTIC"/>
    <property type="match status" value="1"/>
</dbReference>
<keyword evidence="2" id="KW-0456">Lyase</keyword>
<dbReference type="Pfam" id="PF01903">
    <property type="entry name" value="CbiX"/>
    <property type="match status" value="2"/>
</dbReference>
<name>A0A450XFQ4_9GAMM</name>
<dbReference type="InterPro" id="IPR002762">
    <property type="entry name" value="CbiX-like"/>
</dbReference>
<organism evidence="4">
    <name type="scientific">Candidatus Kentrum sp. MB</name>
    <dbReference type="NCBI Taxonomy" id="2138164"/>
    <lineage>
        <taxon>Bacteria</taxon>
        <taxon>Pseudomonadati</taxon>
        <taxon>Pseudomonadota</taxon>
        <taxon>Gammaproteobacteria</taxon>
        <taxon>Candidatus Kentrum</taxon>
    </lineage>
</organism>
<proteinExistence type="predicted"/>
<reference evidence="4" key="1">
    <citation type="submission" date="2019-02" db="EMBL/GenBank/DDBJ databases">
        <authorList>
            <person name="Gruber-Vodicka R. H."/>
            <person name="Seah K. B. B."/>
        </authorList>
    </citation>
    <scope>NUCLEOTIDE SEQUENCE</scope>
    <source>
        <strain evidence="4">BECK_BZ197</strain>
        <strain evidence="5">BECK_BZ199</strain>
    </source>
</reference>
<dbReference type="PANTHER" id="PTHR33542">
    <property type="entry name" value="SIROHYDROCHLORIN FERROCHELATASE, CHLOROPLASTIC"/>
    <property type="match status" value="1"/>
</dbReference>
<dbReference type="SUPFAM" id="SSF53800">
    <property type="entry name" value="Chelatase"/>
    <property type="match status" value="1"/>
</dbReference>
<dbReference type="GO" id="GO:0016829">
    <property type="term" value="F:lyase activity"/>
    <property type="evidence" value="ECO:0007669"/>
    <property type="project" value="UniProtKB-KW"/>
</dbReference>
<dbReference type="AlphaFoldDB" id="A0A450XFQ4"/>
<dbReference type="InterPro" id="IPR050963">
    <property type="entry name" value="Sirohydro_Cobaltochel/CbiX"/>
</dbReference>
<evidence type="ECO:0000313" key="5">
    <source>
        <dbReference type="EMBL" id="VFK32935.1"/>
    </source>
</evidence>
<dbReference type="Gene3D" id="3.40.50.1400">
    <property type="match status" value="2"/>
</dbReference>
<feature type="region of interest" description="Disordered" evidence="3">
    <location>
        <begin position="1"/>
        <end position="26"/>
    </location>
</feature>
<feature type="compositionally biased region" description="Basic and acidic residues" evidence="3">
    <location>
        <begin position="1"/>
        <end position="10"/>
    </location>
</feature>
<dbReference type="EMBL" id="CAADFQ010000038">
    <property type="protein sequence ID" value="VFK32935.1"/>
    <property type="molecule type" value="Genomic_DNA"/>
</dbReference>
<dbReference type="CDD" id="cd03416">
    <property type="entry name" value="CbiX_SirB_N"/>
    <property type="match status" value="1"/>
</dbReference>
<evidence type="ECO:0000256" key="3">
    <source>
        <dbReference type="SAM" id="MobiDB-lite"/>
    </source>
</evidence>
<evidence type="ECO:0000313" key="4">
    <source>
        <dbReference type="EMBL" id="VFK28120.1"/>
    </source>
</evidence>
<protein>
    <submittedName>
        <fullName evidence="4">Sirohydrochlorin cobaltochelatase</fullName>
    </submittedName>
</protein>
<evidence type="ECO:0000256" key="2">
    <source>
        <dbReference type="ARBA" id="ARBA00023239"/>
    </source>
</evidence>
<keyword evidence="1" id="KW-0479">Metal-binding</keyword>
<accession>A0A450XFQ4</accession>
<dbReference type="GO" id="GO:0046872">
    <property type="term" value="F:metal ion binding"/>
    <property type="evidence" value="ECO:0007669"/>
    <property type="project" value="UniProtKB-KW"/>
</dbReference>